<keyword evidence="3" id="KW-1185">Reference proteome</keyword>
<dbReference type="AlphaFoldDB" id="A0A1I3EHK4"/>
<gene>
    <name evidence="2" type="ORF">SAMN05421753_104223</name>
</gene>
<accession>A0A1I3EHK4</accession>
<proteinExistence type="predicted"/>
<name>A0A1I3EHK4_9PLAN</name>
<dbReference type="SUPFAM" id="SSF51120">
    <property type="entry name" value="beta-Roll"/>
    <property type="match status" value="1"/>
</dbReference>
<dbReference type="EMBL" id="FOQD01000004">
    <property type="protein sequence ID" value="SFH98378.1"/>
    <property type="molecule type" value="Genomic_DNA"/>
</dbReference>
<evidence type="ECO:0000256" key="1">
    <source>
        <dbReference type="SAM" id="MobiDB-lite"/>
    </source>
</evidence>
<feature type="region of interest" description="Disordered" evidence="1">
    <location>
        <begin position="147"/>
        <end position="194"/>
    </location>
</feature>
<evidence type="ECO:0000313" key="2">
    <source>
        <dbReference type="EMBL" id="SFH98378.1"/>
    </source>
</evidence>
<dbReference type="STRING" id="1576369.SAMN05421753_104223"/>
<reference evidence="3" key="1">
    <citation type="submission" date="2016-10" db="EMBL/GenBank/DDBJ databases">
        <authorList>
            <person name="Varghese N."/>
            <person name="Submissions S."/>
        </authorList>
    </citation>
    <scope>NUCLEOTIDE SEQUENCE [LARGE SCALE GENOMIC DNA]</scope>
    <source>
        <strain evidence="3">DSM 26348</strain>
    </source>
</reference>
<protein>
    <submittedName>
        <fullName evidence="2">Uncharacterized protein</fullName>
    </submittedName>
</protein>
<dbReference type="RefSeq" id="WP_217647041.1">
    <property type="nucleotide sequence ID" value="NZ_FOQD01000004.1"/>
</dbReference>
<evidence type="ECO:0000313" key="3">
    <source>
        <dbReference type="Proteomes" id="UP000199518"/>
    </source>
</evidence>
<organism evidence="2 3">
    <name type="scientific">Planctomicrobium piriforme</name>
    <dbReference type="NCBI Taxonomy" id="1576369"/>
    <lineage>
        <taxon>Bacteria</taxon>
        <taxon>Pseudomonadati</taxon>
        <taxon>Planctomycetota</taxon>
        <taxon>Planctomycetia</taxon>
        <taxon>Planctomycetales</taxon>
        <taxon>Planctomycetaceae</taxon>
        <taxon>Planctomicrobium</taxon>
    </lineage>
</organism>
<sequence length="322" mass="32149">MPQETEQVITPRHQWTNGGDKVLILKVVNNDLTSHGGFVWPKSGPVRPAKFSREPDCSSGGLFGWAWGFGLGEGKFPDFGATWIVFAAHPDDVIDLGDKVKAVPNDEACRCPEVVFCGAYSEALKLTIPGHVAWVKMAASGAATASGASGAATASGDRGAATASGDRGAATASGDRGAATASGDSGAATASGASGAATASGDRGAATASGDSGAATASGYSGAATASGDSGAATASGYRGAATASGDRGAAVITGECSTIEVSATGLACVTSERFAWRVRPGAVLCCRFGDKVALMKSADVSVKDGEIVKVQRCEIVSEWSW</sequence>
<dbReference type="InterPro" id="IPR011049">
    <property type="entry name" value="Serralysin-like_metalloprot_C"/>
</dbReference>
<dbReference type="Proteomes" id="UP000199518">
    <property type="component" value="Unassembled WGS sequence"/>
</dbReference>